<organism evidence="2 3">
    <name type="scientific">Portunus trituberculatus</name>
    <name type="common">Swimming crab</name>
    <name type="synonym">Neptunus trituberculatus</name>
    <dbReference type="NCBI Taxonomy" id="210409"/>
    <lineage>
        <taxon>Eukaryota</taxon>
        <taxon>Metazoa</taxon>
        <taxon>Ecdysozoa</taxon>
        <taxon>Arthropoda</taxon>
        <taxon>Crustacea</taxon>
        <taxon>Multicrustacea</taxon>
        <taxon>Malacostraca</taxon>
        <taxon>Eumalacostraca</taxon>
        <taxon>Eucarida</taxon>
        <taxon>Decapoda</taxon>
        <taxon>Pleocyemata</taxon>
        <taxon>Brachyura</taxon>
        <taxon>Eubrachyura</taxon>
        <taxon>Portunoidea</taxon>
        <taxon>Portunidae</taxon>
        <taxon>Portuninae</taxon>
        <taxon>Portunus</taxon>
    </lineage>
</organism>
<keyword evidence="3" id="KW-1185">Reference proteome</keyword>
<accession>A0A5B7D4M5</accession>
<comment type="caution">
    <text evidence="2">The sequence shown here is derived from an EMBL/GenBank/DDBJ whole genome shotgun (WGS) entry which is preliminary data.</text>
</comment>
<feature type="region of interest" description="Disordered" evidence="1">
    <location>
        <begin position="25"/>
        <end position="53"/>
    </location>
</feature>
<feature type="compositionally biased region" description="Basic and acidic residues" evidence="1">
    <location>
        <begin position="36"/>
        <end position="51"/>
    </location>
</feature>
<sequence length="101" mass="10980">MTRPAPHVTPRSSFCSVIMVRPTAARPQGRPGLLRNEGEAHSSRYGSEIRSRQSNPRALVITALNYDLAVELWAGRSETRPYDGRAATLAPGPGRGKDHSS</sequence>
<evidence type="ECO:0000313" key="3">
    <source>
        <dbReference type="Proteomes" id="UP000324222"/>
    </source>
</evidence>
<proteinExistence type="predicted"/>
<evidence type="ECO:0000313" key="2">
    <source>
        <dbReference type="EMBL" id="MPC15656.1"/>
    </source>
</evidence>
<reference evidence="2 3" key="1">
    <citation type="submission" date="2019-05" db="EMBL/GenBank/DDBJ databases">
        <title>Another draft genome of Portunus trituberculatus and its Hox gene families provides insights of decapod evolution.</title>
        <authorList>
            <person name="Jeong J.-H."/>
            <person name="Song I."/>
            <person name="Kim S."/>
            <person name="Choi T."/>
            <person name="Kim D."/>
            <person name="Ryu S."/>
            <person name="Kim W."/>
        </authorList>
    </citation>
    <scope>NUCLEOTIDE SEQUENCE [LARGE SCALE GENOMIC DNA]</scope>
    <source>
        <tissue evidence="2">Muscle</tissue>
    </source>
</reference>
<evidence type="ECO:0000256" key="1">
    <source>
        <dbReference type="SAM" id="MobiDB-lite"/>
    </source>
</evidence>
<dbReference type="Proteomes" id="UP000324222">
    <property type="component" value="Unassembled WGS sequence"/>
</dbReference>
<dbReference type="AlphaFoldDB" id="A0A5B7D4M5"/>
<gene>
    <name evidence="2" type="ORF">E2C01_008456</name>
</gene>
<feature type="region of interest" description="Disordered" evidence="1">
    <location>
        <begin position="80"/>
        <end position="101"/>
    </location>
</feature>
<dbReference type="EMBL" id="VSRR010000444">
    <property type="protein sequence ID" value="MPC15656.1"/>
    <property type="molecule type" value="Genomic_DNA"/>
</dbReference>
<name>A0A5B7D4M5_PORTR</name>
<protein>
    <submittedName>
        <fullName evidence="2">Uncharacterized protein</fullName>
    </submittedName>
</protein>